<evidence type="ECO:0000313" key="1">
    <source>
        <dbReference type="EMBL" id="VYT74093.1"/>
    </source>
</evidence>
<dbReference type="RefSeq" id="WP_302009423.1">
    <property type="nucleotide sequence ID" value="NZ_CACRTX010000003.1"/>
</dbReference>
<name>A0A6N2Z666_ENTCA</name>
<reference evidence="1" key="1">
    <citation type="submission" date="2019-11" db="EMBL/GenBank/DDBJ databases">
        <authorList>
            <person name="Feng L."/>
        </authorList>
    </citation>
    <scope>NUCLEOTIDE SEQUENCE</scope>
    <source>
        <strain evidence="1">ECasseliflavusLFYP2</strain>
    </source>
</reference>
<gene>
    <name evidence="1" type="ORF">ECLFYP2_01499</name>
</gene>
<protein>
    <submittedName>
        <fullName evidence="1">Uncharacterized protein</fullName>
    </submittedName>
</protein>
<dbReference type="EMBL" id="CACRTX010000003">
    <property type="protein sequence ID" value="VYT74093.1"/>
    <property type="molecule type" value="Genomic_DNA"/>
</dbReference>
<accession>A0A6N2Z666</accession>
<proteinExistence type="predicted"/>
<sequence length="141" mass="16266">MSKINFDDYNFEVISVETTGSYLLTLNKNSLTFDKSIAEALGYTSHVKPLLDRENKVFAIQACKANSLKSIPFSKPESQQKGSIKMQYGAIRNILRSLMGDKWKEEMRYQFKGDLIPDKKAMVFELEKFEELLPFIPRNTK</sequence>
<dbReference type="AlphaFoldDB" id="A0A6N2Z666"/>
<organism evidence="1">
    <name type="scientific">Enterococcus casseliflavus</name>
    <name type="common">Enterococcus flavescens</name>
    <dbReference type="NCBI Taxonomy" id="37734"/>
    <lineage>
        <taxon>Bacteria</taxon>
        <taxon>Bacillati</taxon>
        <taxon>Bacillota</taxon>
        <taxon>Bacilli</taxon>
        <taxon>Lactobacillales</taxon>
        <taxon>Enterococcaceae</taxon>
        <taxon>Enterococcus</taxon>
    </lineage>
</organism>